<dbReference type="GeneID" id="47722845"/>
<evidence type="ECO:0000256" key="2">
    <source>
        <dbReference type="SAM" id="SignalP"/>
    </source>
</evidence>
<dbReference type="PANTHER" id="PTHR34220">
    <property type="entry name" value="SENSOR HISTIDINE KINASE YPDA"/>
    <property type="match status" value="1"/>
</dbReference>
<feature type="chain" id="PRO_5013742554" evidence="2">
    <location>
        <begin position="22"/>
        <end position="676"/>
    </location>
</feature>
<dbReference type="AlphaFoldDB" id="A0A2H1E9K6"/>
<dbReference type="GO" id="GO:0016020">
    <property type="term" value="C:membrane"/>
    <property type="evidence" value="ECO:0007669"/>
    <property type="project" value="InterPro"/>
</dbReference>
<dbReference type="OrthoDB" id="9809670at2"/>
<feature type="transmembrane region" description="Helical" evidence="1">
    <location>
        <begin position="428"/>
        <end position="449"/>
    </location>
</feature>
<keyword evidence="5" id="KW-0808">Transferase</keyword>
<dbReference type="SUPFAM" id="SSF63829">
    <property type="entry name" value="Calcium-dependent phosphotriesterase"/>
    <property type="match status" value="1"/>
</dbReference>
<dbReference type="RefSeq" id="WP_024741188.1">
    <property type="nucleotide sequence ID" value="NZ_BAUG01000019.1"/>
</dbReference>
<dbReference type="InterPro" id="IPR015943">
    <property type="entry name" value="WD40/YVTN_repeat-like_dom_sf"/>
</dbReference>
<dbReference type="InterPro" id="IPR003594">
    <property type="entry name" value="HATPase_dom"/>
</dbReference>
<dbReference type="STRING" id="1349785.GCA_000509405_01488"/>
<accession>A0A2H1E9K6</accession>
<dbReference type="GO" id="GO:0000155">
    <property type="term" value="F:phosphorelay sensor kinase activity"/>
    <property type="evidence" value="ECO:0007669"/>
    <property type="project" value="InterPro"/>
</dbReference>
<keyword evidence="6" id="KW-1185">Reference proteome</keyword>
<evidence type="ECO:0000256" key="1">
    <source>
        <dbReference type="SAM" id="Phobius"/>
    </source>
</evidence>
<dbReference type="InterPro" id="IPR011110">
    <property type="entry name" value="Reg_prop"/>
</dbReference>
<dbReference type="Pfam" id="PF07494">
    <property type="entry name" value="Reg_prop"/>
    <property type="match status" value="2"/>
</dbReference>
<feature type="domain" description="Signal transduction histidine kinase internal region" evidence="4">
    <location>
        <begin position="473"/>
        <end position="545"/>
    </location>
</feature>
<keyword evidence="5" id="KW-0418">Kinase</keyword>
<feature type="signal peptide" evidence="2">
    <location>
        <begin position="1"/>
        <end position="21"/>
    </location>
</feature>
<dbReference type="EMBL" id="LT634361">
    <property type="protein sequence ID" value="SFZ81826.1"/>
    <property type="molecule type" value="Genomic_DNA"/>
</dbReference>
<organism evidence="5 6">
    <name type="scientific">Tenacibaculum maritimum NCIMB 2154</name>
    <dbReference type="NCBI Taxonomy" id="1349785"/>
    <lineage>
        <taxon>Bacteria</taxon>
        <taxon>Pseudomonadati</taxon>
        <taxon>Bacteroidota</taxon>
        <taxon>Flavobacteriia</taxon>
        <taxon>Flavobacteriales</taxon>
        <taxon>Flavobacteriaceae</taxon>
        <taxon>Tenacibaculum</taxon>
    </lineage>
</organism>
<dbReference type="InterPro" id="IPR010559">
    <property type="entry name" value="Sig_transdc_His_kin_internal"/>
</dbReference>
<dbReference type="Proteomes" id="UP000231564">
    <property type="component" value="Chromosome MARIT"/>
</dbReference>
<keyword evidence="1" id="KW-0472">Membrane</keyword>
<dbReference type="PANTHER" id="PTHR34220:SF7">
    <property type="entry name" value="SENSOR HISTIDINE KINASE YPDA"/>
    <property type="match status" value="1"/>
</dbReference>
<protein>
    <submittedName>
        <fullName evidence="5">Two-component system sensor histidine kinase</fullName>
        <ecNumber evidence="5">2.7.13.3</ecNumber>
    </submittedName>
</protein>
<gene>
    <name evidence="5" type="ORF">MARIT_1306</name>
</gene>
<evidence type="ECO:0000259" key="4">
    <source>
        <dbReference type="Pfam" id="PF06580"/>
    </source>
</evidence>
<dbReference type="KEGG" id="tmar:MARIT_1306"/>
<keyword evidence="2" id="KW-0732">Signal</keyword>
<dbReference type="InterPro" id="IPR050640">
    <property type="entry name" value="Bact_2-comp_sensor_kinase"/>
</dbReference>
<dbReference type="InterPro" id="IPR036890">
    <property type="entry name" value="HATPase_C_sf"/>
</dbReference>
<reference evidence="5 6" key="1">
    <citation type="submission" date="2016-11" db="EMBL/GenBank/DDBJ databases">
        <authorList>
            <person name="Jaros S."/>
            <person name="Januszkiewicz K."/>
            <person name="Wedrychowicz H."/>
        </authorList>
    </citation>
    <scope>NUCLEOTIDE SEQUENCE [LARGE SCALE GENOMIC DNA]</scope>
    <source>
        <strain evidence="5">NCIMB 2154T</strain>
    </source>
</reference>
<feature type="domain" description="Histidine kinase/HSP90-like ATPase" evidence="3">
    <location>
        <begin position="573"/>
        <end position="673"/>
    </location>
</feature>
<name>A0A2H1E9K6_9FLAO</name>
<dbReference type="EC" id="2.7.13.3" evidence="5"/>
<dbReference type="Pfam" id="PF06580">
    <property type="entry name" value="His_kinase"/>
    <property type="match status" value="1"/>
</dbReference>
<sequence>MKLLQKIPFFFILCFPAFLIAQNNNIAEHYVLDNYTLKNYTTKDGLPSNNITAITQDSIGYLWFSTNKGITRFDGNRFITFTEKDGLQSNKVNCIGIKNNTILTGTDRGLSIKNQDAFFNLESKPIRTIAVVKNSIFLGTSLGISLVRKDYIAPIRTNILVDTSIVYDISFDGEFFWVATSKGLWKTSDLTKENTIKRIAKGIFTSIFFNKSQVIATTYNRGILIIEGKKVTVTTSPKQINTIKKVGSQIWVATEKEGIEVLNNHCSFLRKINKYNTPITNNINSIFEDNQQNIWIATPNKGLYKFENDLNIIPPKSKIAFENINIVYQPLDSININGYSKILQLPSYKNHLSFTFKTINVNNPQKVEYRYKLNDAYSPWSKNNHINLANLKAGSYILTAQSRIDQEHESTPIQFQFFIDKPIYEKTWFQWLTIVIIALLVSFSAYFYVKKIKTEDNLKIEQLELKNHLLLLEQKALRLQMNPHFIFNVLNGIKALGSTGKSEELNTTISKFATLLRSILNNSRVHEISLAKEVATLKNYIELEQQISIKSFNYIIKTNMDLDTEEILIPPMLIQPFVENSIKHGIQLATENGEISVIFSIKKNFLNCTIKDNGIGFHQSKKTKSIRKHNSLAVKVTQERIENLAGNDSFYIDEILENNIVKGTKVWFKIPLKTDF</sequence>
<dbReference type="SUPFAM" id="SSF55874">
    <property type="entry name" value="ATPase domain of HSP90 chaperone/DNA topoisomerase II/histidine kinase"/>
    <property type="match status" value="1"/>
</dbReference>
<evidence type="ECO:0000313" key="6">
    <source>
        <dbReference type="Proteomes" id="UP000231564"/>
    </source>
</evidence>
<dbReference type="InterPro" id="IPR013783">
    <property type="entry name" value="Ig-like_fold"/>
</dbReference>
<keyword evidence="1" id="KW-1133">Transmembrane helix</keyword>
<evidence type="ECO:0000313" key="5">
    <source>
        <dbReference type="EMBL" id="SFZ81826.1"/>
    </source>
</evidence>
<keyword evidence="1" id="KW-0812">Transmembrane</keyword>
<dbReference type="Gene3D" id="2.130.10.10">
    <property type="entry name" value="YVTN repeat-like/Quinoprotein amine dehydrogenase"/>
    <property type="match status" value="1"/>
</dbReference>
<dbReference type="Gene3D" id="2.60.40.10">
    <property type="entry name" value="Immunoglobulins"/>
    <property type="match status" value="1"/>
</dbReference>
<evidence type="ECO:0000259" key="3">
    <source>
        <dbReference type="Pfam" id="PF02518"/>
    </source>
</evidence>
<dbReference type="Pfam" id="PF02518">
    <property type="entry name" value="HATPase_c"/>
    <property type="match status" value="1"/>
</dbReference>
<proteinExistence type="predicted"/>
<dbReference type="Gene3D" id="3.30.565.10">
    <property type="entry name" value="Histidine kinase-like ATPase, C-terminal domain"/>
    <property type="match status" value="1"/>
</dbReference>